<dbReference type="Proteomes" id="UP000305921">
    <property type="component" value="Unassembled WGS sequence"/>
</dbReference>
<organism evidence="2 3">
    <name type="scientific">Streptomyces marianii</name>
    <dbReference type="NCBI Taxonomy" id="1817406"/>
    <lineage>
        <taxon>Bacteria</taxon>
        <taxon>Bacillati</taxon>
        <taxon>Actinomycetota</taxon>
        <taxon>Actinomycetes</taxon>
        <taxon>Kitasatosporales</taxon>
        <taxon>Streptomycetaceae</taxon>
        <taxon>Streptomyces</taxon>
    </lineage>
</organism>
<proteinExistence type="predicted"/>
<dbReference type="AlphaFoldDB" id="A0A5R9EEJ0"/>
<comment type="caution">
    <text evidence="2">The sequence shown here is derived from an EMBL/GenBank/DDBJ whole genome shotgun (WGS) entry which is preliminary data.</text>
</comment>
<dbReference type="Gene3D" id="1.20.1250.20">
    <property type="entry name" value="MFS general substrate transporter like domains"/>
    <property type="match status" value="1"/>
</dbReference>
<keyword evidence="1" id="KW-0472">Membrane</keyword>
<feature type="transmembrane region" description="Helical" evidence="1">
    <location>
        <begin position="53"/>
        <end position="72"/>
    </location>
</feature>
<keyword evidence="3" id="KW-1185">Reference proteome</keyword>
<reference evidence="2 3" key="1">
    <citation type="submission" date="2019-05" db="EMBL/GenBank/DDBJ databases">
        <title>Streptomyces marianii sp. nov., a novel marine actinomycete from southern coast of India.</title>
        <authorList>
            <person name="Iniyan A.M."/>
            <person name="Wink J."/>
            <person name="Ramprasad E."/>
            <person name="Ramana C.V."/>
            <person name="Bunk B."/>
            <person name="Sproer C."/>
            <person name="Joseph F.-J.R.S."/>
            <person name="Vincent S.G.P."/>
        </authorList>
    </citation>
    <scope>NUCLEOTIDE SEQUENCE [LARGE SCALE GENOMIC DNA]</scope>
    <source>
        <strain evidence="2 3">ICN19</strain>
    </source>
</reference>
<dbReference type="OrthoDB" id="9815525at2"/>
<dbReference type="RefSeq" id="WP_138056474.1">
    <property type="nucleotide sequence ID" value="NZ_VAWE01000001.1"/>
</dbReference>
<gene>
    <name evidence="2" type="ORF">FEF34_33280</name>
</gene>
<dbReference type="InterPro" id="IPR036259">
    <property type="entry name" value="MFS_trans_sf"/>
</dbReference>
<keyword evidence="1" id="KW-0812">Transmembrane</keyword>
<dbReference type="SUPFAM" id="SSF103473">
    <property type="entry name" value="MFS general substrate transporter"/>
    <property type="match status" value="1"/>
</dbReference>
<feature type="transmembrane region" description="Helical" evidence="1">
    <location>
        <begin position="21"/>
        <end position="41"/>
    </location>
</feature>
<name>A0A5R9EEJ0_9ACTN</name>
<protein>
    <submittedName>
        <fullName evidence="2">MFS transporter</fullName>
    </submittedName>
</protein>
<evidence type="ECO:0000313" key="2">
    <source>
        <dbReference type="EMBL" id="TLQ47189.1"/>
    </source>
</evidence>
<evidence type="ECO:0000256" key="1">
    <source>
        <dbReference type="SAM" id="Phobius"/>
    </source>
</evidence>
<dbReference type="EMBL" id="VAWE01000001">
    <property type="protein sequence ID" value="TLQ47189.1"/>
    <property type="molecule type" value="Genomic_DNA"/>
</dbReference>
<evidence type="ECO:0000313" key="3">
    <source>
        <dbReference type="Proteomes" id="UP000305921"/>
    </source>
</evidence>
<accession>A0A5R9EEJ0</accession>
<sequence>MQRHHRELRQSYCPPELIGRVTATAMFVNFCTIPVGALLGGAMNTLLGLRPTMWLVCLGLCATTGILLSAPLRGLRDLPVSQRVPAA</sequence>
<keyword evidence="1" id="KW-1133">Transmembrane helix</keyword>